<evidence type="ECO:0000313" key="3">
    <source>
        <dbReference type="EMBL" id="UYW01732.1"/>
    </source>
</evidence>
<keyword evidence="4" id="KW-1185">Reference proteome</keyword>
<dbReference type="EMBL" id="CP081495">
    <property type="protein sequence ID" value="UYW01732.1"/>
    <property type="molecule type" value="Genomic_DNA"/>
</dbReference>
<feature type="domain" description="Trimeric autotransporter adhesin YadA-like head" evidence="2">
    <location>
        <begin position="263"/>
        <end position="280"/>
    </location>
</feature>
<dbReference type="InterPro" id="IPR008640">
    <property type="entry name" value="Adhesin_Head_dom"/>
</dbReference>
<dbReference type="SUPFAM" id="SSF101967">
    <property type="entry name" value="Adhesin YadA, collagen-binding domain"/>
    <property type="match status" value="2"/>
</dbReference>
<feature type="signal peptide" evidence="1">
    <location>
        <begin position="1"/>
        <end position="19"/>
    </location>
</feature>
<feature type="domain" description="Trimeric autotransporter adhesin YadA-like head" evidence="2">
    <location>
        <begin position="189"/>
        <end position="211"/>
    </location>
</feature>
<keyword evidence="1" id="KW-0732">Signal</keyword>
<gene>
    <name evidence="3" type="ORF">K5I29_02060</name>
</gene>
<name>A0ABY6LZI9_9FLAO</name>
<dbReference type="InterPro" id="IPR011049">
    <property type="entry name" value="Serralysin-like_metalloprot_C"/>
</dbReference>
<dbReference type="Pfam" id="PF05658">
    <property type="entry name" value="YadA_head"/>
    <property type="match status" value="7"/>
</dbReference>
<evidence type="ECO:0000313" key="4">
    <source>
        <dbReference type="Proteomes" id="UP001163328"/>
    </source>
</evidence>
<feature type="domain" description="Trimeric autotransporter adhesin YadA-like head" evidence="2">
    <location>
        <begin position="213"/>
        <end position="239"/>
    </location>
</feature>
<evidence type="ECO:0000259" key="2">
    <source>
        <dbReference type="Pfam" id="PF05658"/>
    </source>
</evidence>
<accession>A0ABY6LZI9</accession>
<evidence type="ECO:0000256" key="1">
    <source>
        <dbReference type="SAM" id="SignalP"/>
    </source>
</evidence>
<dbReference type="Gene3D" id="2.150.10.10">
    <property type="entry name" value="Serralysin-like metalloprotease, C-terminal"/>
    <property type="match status" value="3"/>
</dbReference>
<organism evidence="3 4">
    <name type="scientific">Flavobacterium agricola</name>
    <dbReference type="NCBI Taxonomy" id="2870839"/>
    <lineage>
        <taxon>Bacteria</taxon>
        <taxon>Pseudomonadati</taxon>
        <taxon>Bacteroidota</taxon>
        <taxon>Flavobacteriia</taxon>
        <taxon>Flavobacteriales</taxon>
        <taxon>Flavobacteriaceae</taxon>
        <taxon>Flavobacterium</taxon>
    </lineage>
</organism>
<feature type="domain" description="Trimeric autotransporter adhesin YadA-like head" evidence="2">
    <location>
        <begin position="159"/>
        <end position="183"/>
    </location>
</feature>
<dbReference type="CDD" id="cd12820">
    <property type="entry name" value="LbR_YadA-like"/>
    <property type="match status" value="2"/>
</dbReference>
<feature type="domain" description="Trimeric autotransporter adhesin YadA-like head" evidence="2">
    <location>
        <begin position="353"/>
        <end position="378"/>
    </location>
</feature>
<feature type="chain" id="PRO_5046329693" description="Trimeric autotransporter adhesin YadA-like head domain-containing protein" evidence="1">
    <location>
        <begin position="20"/>
        <end position="564"/>
    </location>
</feature>
<feature type="domain" description="Trimeric autotransporter adhesin YadA-like head" evidence="2">
    <location>
        <begin position="241"/>
        <end position="260"/>
    </location>
</feature>
<proteinExistence type="predicted"/>
<reference evidence="3" key="1">
    <citation type="submission" date="2021-08" db="EMBL/GenBank/DDBJ databases">
        <title>Flavobacterium sp. strain CC-SYL302.</title>
        <authorList>
            <person name="Lin S.-Y."/>
            <person name="Lee T.-H."/>
            <person name="Young C.-C."/>
        </authorList>
    </citation>
    <scope>NUCLEOTIDE SEQUENCE</scope>
    <source>
        <strain evidence="3">CC-SYL302</strain>
    </source>
</reference>
<feature type="domain" description="Trimeric autotransporter adhesin YadA-like head" evidence="2">
    <location>
        <begin position="325"/>
        <end position="351"/>
    </location>
</feature>
<sequence length="564" mass="59853">MYLKVLVFVLICNVAMVRAQVGIGTTTPHASAILDISSTNSGILIPRIKLLTDGDDSGINKPATGLLVFNTNVAKNLQEGFYYWNGKNWKSLQGNNSSSPGTPDANVWGLFGNSNTNRNQHFIGTTDWQDLSFRVTNEAFAKFGVHGTINLGFESQTEGMHSVAIGYAAKTNTNHAFAIGSEAQAKTQYSYALGHKAITSANESYAIGKEAQASGYISYAIGYLAKARSNDTFAIGNQANASGYQSYAIGKGSNASNNNAYTLGNESSASGQQAIAVGNKNQVTANNALVFGNNSSTTGSSGMAIGNETNSIGYQAYAIGNKAYAKGDNSLAIGQEAKAQALNSLAIGNNAQANNHQSTAIGFNATTDQDNAIVIGNNKESTKIGIGTSKPDEKLHVAGTIKIVDGSQGAGKVLTSDANGKASWQNLEKTIGDFTLSSDEFAVNDASLYKINFTNKVNLGIEPFENGFRVKTPGNYLVTYTITLEGTKGNNGRLEFFLGKYTNKVDDCSVKTSISKDEIKTVTLSRIINITNIYDVYSLYVRLDNASSNGKILKAGTNLLVQKI</sequence>
<protein>
    <recommendedName>
        <fullName evidence="2">Trimeric autotransporter adhesin YadA-like head domain-containing protein</fullName>
    </recommendedName>
</protein>
<dbReference type="RefSeq" id="WP_264434204.1">
    <property type="nucleotide sequence ID" value="NZ_CP081495.1"/>
</dbReference>
<dbReference type="Proteomes" id="UP001163328">
    <property type="component" value="Chromosome"/>
</dbReference>